<dbReference type="Proteomes" id="UP000616201">
    <property type="component" value="Unassembled WGS sequence"/>
</dbReference>
<protein>
    <submittedName>
        <fullName evidence="4">DNA mismatch repair protein MutT</fullName>
    </submittedName>
</protein>
<keyword evidence="2" id="KW-0378">Hydrolase</keyword>
<dbReference type="SUPFAM" id="SSF55811">
    <property type="entry name" value="Nudix"/>
    <property type="match status" value="1"/>
</dbReference>
<dbReference type="InterPro" id="IPR015797">
    <property type="entry name" value="NUDIX_hydrolase-like_dom_sf"/>
</dbReference>
<keyword evidence="5" id="KW-1185">Reference proteome</keyword>
<evidence type="ECO:0000313" key="4">
    <source>
        <dbReference type="EMBL" id="MBE8715141.1"/>
    </source>
</evidence>
<dbReference type="RefSeq" id="WP_196936992.1">
    <property type="nucleotide sequence ID" value="NZ_MU158698.1"/>
</dbReference>
<evidence type="ECO:0000256" key="2">
    <source>
        <dbReference type="ARBA" id="ARBA00022801"/>
    </source>
</evidence>
<dbReference type="Gene3D" id="3.90.79.10">
    <property type="entry name" value="Nucleoside Triphosphate Pyrophosphohydrolase"/>
    <property type="match status" value="1"/>
</dbReference>
<dbReference type="CDD" id="cd04690">
    <property type="entry name" value="NUDIX_Hydrolase"/>
    <property type="match status" value="1"/>
</dbReference>
<dbReference type="PANTHER" id="PTHR43046">
    <property type="entry name" value="GDP-MANNOSE MANNOSYL HYDROLASE"/>
    <property type="match status" value="1"/>
</dbReference>
<dbReference type="EMBL" id="PRDK01000009">
    <property type="protein sequence ID" value="MBE8715141.1"/>
    <property type="molecule type" value="Genomic_DNA"/>
</dbReference>
<dbReference type="GO" id="GO:0016787">
    <property type="term" value="F:hydrolase activity"/>
    <property type="evidence" value="ECO:0007669"/>
    <property type="project" value="UniProtKB-KW"/>
</dbReference>
<proteinExistence type="predicted"/>
<accession>A0A928UXL5</accession>
<comment type="cofactor">
    <cofactor evidence="1">
        <name>Mg(2+)</name>
        <dbReference type="ChEBI" id="CHEBI:18420"/>
    </cofactor>
</comment>
<gene>
    <name evidence="4" type="ORF">C4F49_15770</name>
</gene>
<dbReference type="InterPro" id="IPR000086">
    <property type="entry name" value="NUDIX_hydrolase_dom"/>
</dbReference>
<feature type="domain" description="Nudix hydrolase" evidence="3">
    <location>
        <begin position="5"/>
        <end position="133"/>
    </location>
</feature>
<dbReference type="PANTHER" id="PTHR43046:SF14">
    <property type="entry name" value="MUTT_NUDIX FAMILY PROTEIN"/>
    <property type="match status" value="1"/>
</dbReference>
<dbReference type="AlphaFoldDB" id="A0A928UXL5"/>
<organism evidence="4 5">
    <name type="scientific">Sphingobacterium hungaricum</name>
    <dbReference type="NCBI Taxonomy" id="2082723"/>
    <lineage>
        <taxon>Bacteria</taxon>
        <taxon>Pseudomonadati</taxon>
        <taxon>Bacteroidota</taxon>
        <taxon>Sphingobacteriia</taxon>
        <taxon>Sphingobacteriales</taxon>
        <taxon>Sphingobacteriaceae</taxon>
        <taxon>Sphingobacterium</taxon>
    </lineage>
</organism>
<sequence>MKIEKIHLPTAGLIAIKDKKILLAYSINKNAWYLPGGKVDIGETALQSVQREVLEELNVELKPDGLKYYCHVSAPAYGEPEHITMQQDCFLYNLEEEFKASNEIGELKYFDLETYLQEPAQVVGVLKVFENLQNDKLL</sequence>
<evidence type="ECO:0000259" key="3">
    <source>
        <dbReference type="PROSITE" id="PS51462"/>
    </source>
</evidence>
<comment type="caution">
    <text evidence="4">The sequence shown here is derived from an EMBL/GenBank/DDBJ whole genome shotgun (WGS) entry which is preliminary data.</text>
</comment>
<name>A0A928UXL5_9SPHI</name>
<reference evidence="4" key="1">
    <citation type="submission" date="2018-02" db="EMBL/GenBank/DDBJ databases">
        <authorList>
            <person name="Vasarhelyi B.M."/>
            <person name="Deshmukh S."/>
            <person name="Balint B."/>
            <person name="Kukolya J."/>
        </authorList>
    </citation>
    <scope>NUCLEOTIDE SEQUENCE</scope>
    <source>
        <strain evidence="4">KB22</strain>
    </source>
</reference>
<evidence type="ECO:0000256" key="1">
    <source>
        <dbReference type="ARBA" id="ARBA00001946"/>
    </source>
</evidence>
<dbReference type="PROSITE" id="PS51462">
    <property type="entry name" value="NUDIX"/>
    <property type="match status" value="1"/>
</dbReference>
<dbReference type="Pfam" id="PF00293">
    <property type="entry name" value="NUDIX"/>
    <property type="match status" value="1"/>
</dbReference>
<evidence type="ECO:0000313" key="5">
    <source>
        <dbReference type="Proteomes" id="UP000616201"/>
    </source>
</evidence>